<organism evidence="3 4">
    <name type="scientific">Eiseniibacteriota bacterium</name>
    <dbReference type="NCBI Taxonomy" id="2212470"/>
    <lineage>
        <taxon>Bacteria</taxon>
        <taxon>Candidatus Eiseniibacteriota</taxon>
    </lineage>
</organism>
<name>A0A538T115_UNCEI</name>
<gene>
    <name evidence="3" type="ORF">E6K76_10810</name>
</gene>
<reference evidence="3 4" key="1">
    <citation type="journal article" date="2019" name="Nat. Microbiol.">
        <title>Mediterranean grassland soil C-N compound turnover is dependent on rainfall and depth, and is mediated by genomically divergent microorganisms.</title>
        <authorList>
            <person name="Diamond S."/>
            <person name="Andeer P.F."/>
            <person name="Li Z."/>
            <person name="Crits-Christoph A."/>
            <person name="Burstein D."/>
            <person name="Anantharaman K."/>
            <person name="Lane K.R."/>
            <person name="Thomas B.C."/>
            <person name="Pan C."/>
            <person name="Northen T.R."/>
            <person name="Banfield J.F."/>
        </authorList>
    </citation>
    <scope>NUCLEOTIDE SEQUENCE [LARGE SCALE GENOMIC DNA]</scope>
    <source>
        <strain evidence="3">WS_6</strain>
    </source>
</reference>
<comment type="caution">
    <text evidence="3">The sequence shown here is derived from an EMBL/GenBank/DDBJ whole genome shotgun (WGS) entry which is preliminary data.</text>
</comment>
<dbReference type="PROSITE" id="PS51257">
    <property type="entry name" value="PROKAR_LIPOPROTEIN"/>
    <property type="match status" value="1"/>
</dbReference>
<sequence>MSSAGRRRLRGALLLGVVCSLAGCGGITGTAPRRVVERDEALGEIHVRLRSELKPARGTLGDRVSWRLAASLGPGARAGAAVLGSLPSSLEIDSTRAPSQRSEHGGSVWSREYLVRGFDLGAIELPRAALQIHVDALADTVEFPRDTLFVDSLTPAATGAIRPDRGPIDTPLRPVDYVLAGFLVAVAVAAVAAMIARWIRARARRRLPAAAGPPEAPEAILSRALGALRSEFPVIPRDVFYERLALALRAYVAAVTGVPALDLTTTELARELTGDRVIAKGRDDLVAALTRADLAKFARFEDEESEAREILRLAGSIAGRLIARPRPTETPQPGAPQPPPPGPPSSARQGAA</sequence>
<protein>
    <recommendedName>
        <fullName evidence="5">Protein BatD</fullName>
    </recommendedName>
</protein>
<evidence type="ECO:0000256" key="1">
    <source>
        <dbReference type="SAM" id="MobiDB-lite"/>
    </source>
</evidence>
<feature type="transmembrane region" description="Helical" evidence="2">
    <location>
        <begin position="177"/>
        <end position="199"/>
    </location>
</feature>
<dbReference type="Proteomes" id="UP000316852">
    <property type="component" value="Unassembled WGS sequence"/>
</dbReference>
<feature type="compositionally biased region" description="Pro residues" evidence="1">
    <location>
        <begin position="328"/>
        <end position="344"/>
    </location>
</feature>
<keyword evidence="2" id="KW-0472">Membrane</keyword>
<evidence type="ECO:0000256" key="2">
    <source>
        <dbReference type="SAM" id="Phobius"/>
    </source>
</evidence>
<evidence type="ECO:0000313" key="4">
    <source>
        <dbReference type="Proteomes" id="UP000316852"/>
    </source>
</evidence>
<dbReference type="EMBL" id="VBOW01000066">
    <property type="protein sequence ID" value="TMQ57329.1"/>
    <property type="molecule type" value="Genomic_DNA"/>
</dbReference>
<keyword evidence="2" id="KW-0812">Transmembrane</keyword>
<evidence type="ECO:0008006" key="5">
    <source>
        <dbReference type="Google" id="ProtNLM"/>
    </source>
</evidence>
<proteinExistence type="predicted"/>
<keyword evidence="2" id="KW-1133">Transmembrane helix</keyword>
<feature type="region of interest" description="Disordered" evidence="1">
    <location>
        <begin position="321"/>
        <end position="352"/>
    </location>
</feature>
<accession>A0A538T115</accession>
<evidence type="ECO:0000313" key="3">
    <source>
        <dbReference type="EMBL" id="TMQ57329.1"/>
    </source>
</evidence>
<dbReference type="AlphaFoldDB" id="A0A538T115"/>